<evidence type="ECO:0000313" key="3">
    <source>
        <dbReference type="Proteomes" id="UP000285768"/>
    </source>
</evidence>
<organism evidence="2 3">
    <name type="scientific">Leucobacter muris</name>
    <dbReference type="NCBI Taxonomy" id="1935379"/>
    <lineage>
        <taxon>Bacteria</taxon>
        <taxon>Bacillati</taxon>
        <taxon>Actinomycetota</taxon>
        <taxon>Actinomycetes</taxon>
        <taxon>Micrococcales</taxon>
        <taxon>Microbacteriaceae</taxon>
        <taxon>Leucobacter</taxon>
    </lineage>
</organism>
<dbReference type="EMBL" id="CP035037">
    <property type="protein sequence ID" value="QAB18043.1"/>
    <property type="molecule type" value="Genomic_DNA"/>
</dbReference>
<keyword evidence="3" id="KW-1185">Reference proteome</keyword>
<gene>
    <name evidence="2" type="ORF">Leucomu_09025</name>
</gene>
<evidence type="ECO:0000313" key="2">
    <source>
        <dbReference type="EMBL" id="QAB18043.1"/>
    </source>
</evidence>
<feature type="transmembrane region" description="Helical" evidence="1">
    <location>
        <begin position="74"/>
        <end position="94"/>
    </location>
</feature>
<keyword evidence="1" id="KW-1133">Transmembrane helix</keyword>
<evidence type="ECO:0000256" key="1">
    <source>
        <dbReference type="SAM" id="Phobius"/>
    </source>
</evidence>
<reference evidence="2 3" key="1">
    <citation type="submission" date="2019-01" db="EMBL/GenBank/DDBJ databases">
        <title>Leucobacter muris sp. nov. isolated from the nose of a laboratory mouse.</title>
        <authorList>
            <person name="Benga L."/>
            <person name="Sproeer C."/>
            <person name="Schumann P."/>
            <person name="Verbarg S."/>
            <person name="Bunk B."/>
            <person name="Engelhardt E."/>
            <person name="Benten P.M."/>
            <person name="Sager M."/>
        </authorList>
    </citation>
    <scope>NUCLEOTIDE SEQUENCE [LARGE SCALE GENOMIC DNA]</scope>
    <source>
        <strain evidence="2 3">DSM 101948</strain>
    </source>
</reference>
<feature type="transmembrane region" description="Helical" evidence="1">
    <location>
        <begin position="15"/>
        <end position="34"/>
    </location>
</feature>
<keyword evidence="1" id="KW-0812">Transmembrane</keyword>
<dbReference type="Proteomes" id="UP000285768">
    <property type="component" value="Chromosome"/>
</dbReference>
<proteinExistence type="predicted"/>
<protein>
    <submittedName>
        <fullName evidence="2">YggT family protein</fullName>
    </submittedName>
</protein>
<dbReference type="Pfam" id="PF02325">
    <property type="entry name" value="CCB3_YggT"/>
    <property type="match status" value="1"/>
</dbReference>
<accession>A0ABX5QGB9</accession>
<dbReference type="InterPro" id="IPR003425">
    <property type="entry name" value="CCB3/YggT"/>
</dbReference>
<sequence>MEIVFAIGTVLRVALRIYIFVLWGRFVLDWILVLNRNFRPRGVLAVLVELVYTVTDPPIKMFRKLLPPIRIGQIALDLGWMLALLSCWILLAIIPGW</sequence>
<dbReference type="RefSeq" id="WP_017884518.1">
    <property type="nucleotide sequence ID" value="NZ_CP035037.1"/>
</dbReference>
<keyword evidence="1" id="KW-0472">Membrane</keyword>
<name>A0ABX5QGB9_9MICO</name>